<dbReference type="Pfam" id="PF04851">
    <property type="entry name" value="ResIII"/>
    <property type="match status" value="1"/>
</dbReference>
<dbReference type="Gene3D" id="6.10.140.530">
    <property type="match status" value="2"/>
</dbReference>
<dbReference type="InterPro" id="IPR014001">
    <property type="entry name" value="Helicase_ATP-bd"/>
</dbReference>
<evidence type="ECO:0000313" key="4">
    <source>
        <dbReference type="Proteomes" id="UP001352223"/>
    </source>
</evidence>
<evidence type="ECO:0000259" key="2">
    <source>
        <dbReference type="PROSITE" id="PS51192"/>
    </source>
</evidence>
<keyword evidence="4" id="KW-1185">Reference proteome</keyword>
<accession>A0ABU6CBV2</accession>
<dbReference type="SMART" id="SM00487">
    <property type="entry name" value="DEXDc"/>
    <property type="match status" value="1"/>
</dbReference>
<dbReference type="Proteomes" id="UP001352223">
    <property type="component" value="Unassembled WGS sequence"/>
</dbReference>
<dbReference type="Gene3D" id="3.40.50.300">
    <property type="entry name" value="P-loop containing nucleotide triphosphate hydrolases"/>
    <property type="match status" value="2"/>
</dbReference>
<feature type="domain" description="Helicase ATP-binding" evidence="2">
    <location>
        <begin position="58"/>
        <end position="216"/>
    </location>
</feature>
<dbReference type="SUPFAM" id="SSF52540">
    <property type="entry name" value="P-loop containing nucleoside triphosphate hydrolases"/>
    <property type="match status" value="1"/>
</dbReference>
<dbReference type="RefSeq" id="WP_324769639.1">
    <property type="nucleotide sequence ID" value="NZ_BAAATS010000064.1"/>
</dbReference>
<protein>
    <submittedName>
        <fullName evidence="3">Helicase associated domain protein</fullName>
    </submittedName>
</protein>
<dbReference type="PROSITE" id="PS51192">
    <property type="entry name" value="HELICASE_ATP_BIND_1"/>
    <property type="match status" value="1"/>
</dbReference>
<reference evidence="3 4" key="1">
    <citation type="submission" date="2022-10" db="EMBL/GenBank/DDBJ databases">
        <authorList>
            <person name="Xie J."/>
            <person name="Shen N."/>
        </authorList>
    </citation>
    <scope>NUCLEOTIDE SEQUENCE [LARGE SCALE GENOMIC DNA]</scope>
    <source>
        <strain evidence="3 4">DSM 41681</strain>
    </source>
</reference>
<gene>
    <name evidence="3" type="ORF">OKJ48_18255</name>
</gene>
<feature type="compositionally biased region" description="Acidic residues" evidence="1">
    <location>
        <begin position="513"/>
        <end position="529"/>
    </location>
</feature>
<feature type="region of interest" description="Disordered" evidence="1">
    <location>
        <begin position="504"/>
        <end position="529"/>
    </location>
</feature>
<evidence type="ECO:0000256" key="1">
    <source>
        <dbReference type="SAM" id="MobiDB-lite"/>
    </source>
</evidence>
<dbReference type="PANTHER" id="PTHR47396:SF1">
    <property type="entry name" value="ATP-DEPENDENT HELICASE IRC3-RELATED"/>
    <property type="match status" value="1"/>
</dbReference>
<dbReference type="EMBL" id="JAOZYB010000128">
    <property type="protein sequence ID" value="MEB3962178.1"/>
    <property type="molecule type" value="Genomic_DNA"/>
</dbReference>
<dbReference type="SMART" id="SM00490">
    <property type="entry name" value="HELICc"/>
    <property type="match status" value="1"/>
</dbReference>
<comment type="caution">
    <text evidence="3">The sequence shown here is derived from an EMBL/GenBank/DDBJ whole genome shotgun (WGS) entry which is preliminary data.</text>
</comment>
<feature type="region of interest" description="Disordered" evidence="1">
    <location>
        <begin position="380"/>
        <end position="399"/>
    </location>
</feature>
<sequence>MAVDAHHKNGGAVTGGVPALQVEGALNATQRPSGQALRPHQVEAVDEVLRALQAPADGHLPEEGLRCQCIAATGSGKTLIAAAAAQKLGARRVLVLVPTLDLLVQTATAWRRDGGQRGAMVGVCSLPAKDSAGVPCTTDEGELVAWVRDLEQVTLFGTYASVDVLRKAHALGLEAFDLVVVDEAHRTSGDGLKPWAAVHDQDRLRAVRRLYMTATPRVWQATSDGSGGEGSRLVASMSEESPIFGPVAYKLTLSEAIERGLIAPYQVVCVDIRDPEYGHRAQLGSGTEQVRGARLAALQAGVLTAAARENLRKLLTFHSRVAEAEAMAGGIGEAAQRLWEEDQHAYPDPKRVWASWLHGEHAPAHRRAVLTEFASDVIEHQEQEGQEHEGRARDGRGEGAEVEVLPAALRVLSSVKVLGEGVDTIADSIAFCDVRGSMVDIVQMVGRALRMKPGEGKIASLVVPVFLGPDEDIDNLLTSPAYGGLAKVLEALRAHDTESIEALADSRARSGSWDEDSPEDAGDGDFPDDIDAAEDGEPVETVSARARELLKFSSPRDPVELARFLRLRVLEPEGAYWLRGIEAAARYAKELGDGQLYAPYAFVTPEDWSPAGFPLGVWLTHQRRSYKAGRLDPERVAELDGLGMVWTPRDDAFADGLAAAKAWAEAHGHFLPPATAVWNEYPVGKWAKNMRDAAKLADRFAARREAGEPVGSAAGALTDERRRQLDDIDPGWSPAWDTGWQRCLRLVRAHLADGGSLPTKAGDVVVQGEDLGRWVTAQRTGFEALSSVQQWLLENALGLEADSLPEQPVKRTQNHKWALNLAAARQFHAREGHLNVPRKHIEALPVDLAGPAATGRETTPEGDVLVDLGMWTANTRRRANKLTTERRTALDKLGMRW</sequence>
<dbReference type="InterPro" id="IPR006935">
    <property type="entry name" value="Helicase/UvrB_N"/>
</dbReference>
<dbReference type="InterPro" id="IPR027417">
    <property type="entry name" value="P-loop_NTPase"/>
</dbReference>
<dbReference type="CDD" id="cd18785">
    <property type="entry name" value="SF2_C"/>
    <property type="match status" value="1"/>
</dbReference>
<evidence type="ECO:0000313" key="3">
    <source>
        <dbReference type="EMBL" id="MEB3962178.1"/>
    </source>
</evidence>
<dbReference type="PANTHER" id="PTHR47396">
    <property type="entry name" value="TYPE I RESTRICTION ENZYME ECOKI R PROTEIN"/>
    <property type="match status" value="1"/>
</dbReference>
<dbReference type="InterPro" id="IPR050742">
    <property type="entry name" value="Helicase_Restrict-Modif_Enz"/>
</dbReference>
<organism evidence="3 4">
    <name type="scientific">Streptomyces kunmingensis</name>
    <dbReference type="NCBI Taxonomy" id="68225"/>
    <lineage>
        <taxon>Bacteria</taxon>
        <taxon>Bacillati</taxon>
        <taxon>Actinomycetota</taxon>
        <taxon>Actinomycetes</taxon>
        <taxon>Kitasatosporales</taxon>
        <taxon>Streptomycetaceae</taxon>
        <taxon>Streptomyces</taxon>
    </lineage>
</organism>
<dbReference type="Pfam" id="PF03457">
    <property type="entry name" value="HA"/>
    <property type="match status" value="3"/>
</dbReference>
<dbReference type="InterPro" id="IPR005114">
    <property type="entry name" value="Helicase_assoc"/>
</dbReference>
<dbReference type="InterPro" id="IPR001650">
    <property type="entry name" value="Helicase_C-like"/>
</dbReference>
<name>A0ABU6CBV2_9ACTN</name>
<proteinExistence type="predicted"/>